<keyword evidence="7 8" id="KW-0802">TPR repeat</keyword>
<comment type="pathway">
    <text evidence="1">Protein modification; protein glycosylation.</text>
</comment>
<organism evidence="10 11">
    <name type="scientific">Undibacterium luofuense</name>
    <dbReference type="NCBI Taxonomy" id="2828733"/>
    <lineage>
        <taxon>Bacteria</taxon>
        <taxon>Pseudomonadati</taxon>
        <taxon>Pseudomonadota</taxon>
        <taxon>Betaproteobacteria</taxon>
        <taxon>Burkholderiales</taxon>
        <taxon>Oxalobacteraceae</taxon>
        <taxon>Undibacterium</taxon>
    </lineage>
</organism>
<dbReference type="InterPro" id="IPR051939">
    <property type="entry name" value="Glycosyltr_41/O-GlcNAc_trsf"/>
</dbReference>
<dbReference type="EMBL" id="JAGSPN010000009">
    <property type="protein sequence ID" value="MBR7783033.1"/>
    <property type="molecule type" value="Genomic_DNA"/>
</dbReference>
<feature type="repeat" description="TPR" evidence="8">
    <location>
        <begin position="212"/>
        <end position="245"/>
    </location>
</feature>
<dbReference type="Gene3D" id="3.40.50.11380">
    <property type="match status" value="1"/>
</dbReference>
<keyword evidence="4" id="KW-0328">Glycosyltransferase</keyword>
<evidence type="ECO:0000259" key="9">
    <source>
        <dbReference type="Pfam" id="PF13844"/>
    </source>
</evidence>
<proteinExistence type="inferred from homology"/>
<dbReference type="PROSITE" id="PS50005">
    <property type="entry name" value="TPR"/>
    <property type="match status" value="4"/>
</dbReference>
<evidence type="ECO:0000313" key="11">
    <source>
        <dbReference type="Proteomes" id="UP000680067"/>
    </source>
</evidence>
<comment type="caution">
    <text evidence="10">The sequence shown here is derived from an EMBL/GenBank/DDBJ whole genome shotgun (WGS) entry which is preliminary data.</text>
</comment>
<feature type="repeat" description="TPR" evidence="8">
    <location>
        <begin position="280"/>
        <end position="313"/>
    </location>
</feature>
<dbReference type="PANTHER" id="PTHR44835:SF1">
    <property type="entry name" value="PROTEIN O-GLCNAC TRANSFERASE"/>
    <property type="match status" value="1"/>
</dbReference>
<comment type="similarity">
    <text evidence="2">Belongs to the glycosyltransferase 41 family. O-GlcNAc transferase subfamily.</text>
</comment>
<dbReference type="SMART" id="SM00028">
    <property type="entry name" value="TPR"/>
    <property type="match status" value="4"/>
</dbReference>
<dbReference type="PROSITE" id="PS50293">
    <property type="entry name" value="TPR_REGION"/>
    <property type="match status" value="1"/>
</dbReference>
<keyword evidence="5" id="KW-0808">Transferase</keyword>
<dbReference type="Pfam" id="PF14559">
    <property type="entry name" value="TPR_19"/>
    <property type="match status" value="1"/>
</dbReference>
<reference evidence="10" key="1">
    <citation type="submission" date="2021-04" db="EMBL/GenBank/DDBJ databases">
        <title>novel species isolated from subtropical streams in China.</title>
        <authorList>
            <person name="Lu H."/>
        </authorList>
    </citation>
    <scope>NUCLEOTIDE SEQUENCE</scope>
    <source>
        <strain evidence="10">LFS511W</strain>
    </source>
</reference>
<dbReference type="AlphaFoldDB" id="A0A941DLK8"/>
<sequence length="731" mass="82385">MKNQTIAKLLTDARHFLKSGDFASAKAVSTQILEKFPMHIEVLDIAIRADAGAGKLSDAWLTLVGRVTKIGDKAGISMLPELLVTMHECGQAELMERCSRWYVSFRPSEPLAWDCLSISLIEQAKYEEAVNASRVAVRLLPGSSRFHANLGAGLNGLREFSEALKHLETAVAIDPGLANAYNNLGNALNGLGEHDRALQCYKRAISINPSVYYFYFNAADMLHQIRQYTSAEEYYRKSMELHPGNYKAIGGLIDVLNLSGRAQEAMTFAESYLPVNPVDSKFWGAYGNILQRTGLIDKAIDAYMKALEFEADPRSDFSRKIYSSLLFVLNNHPDLPAEVIFGAYQEYEQKFAAPFYSEWQKSACIPVADKKLRVGFLSQAFFNHVCRYFMLPLFEHIDRNIFEIFVYDDSPTVDHVSEKYARCADHWQRITGWSDQEVADRIRQDAVDILIDVSGHSTDNRLGIFARKPAPVSLHWLDFGYTTGLRAIDYYLTDMPGAPEGSDHLFAEKVWRLDVPAFVYRPDNLMPEPSESPFLKDGIVTFGCLSRANRINHHVVRVWSAILNAMPDSRLLISSGDFGDPGMREQMISRFVAEGVARERLNIGYSSPSHVPLQSVDIGLDCFPHNSGTTLIESLYMGIPFITLAGRPSVGRIGSSVLHAAGFPEWIAETEMEYAQKVLMLAHDHQGLIDYRKKLRHVMQQSPLMDEAGFARGFERALRQMWQRYCEQENI</sequence>
<dbReference type="InterPro" id="IPR011990">
    <property type="entry name" value="TPR-like_helical_dom_sf"/>
</dbReference>
<feature type="domain" description="O-GlcNAc transferase C-terminal" evidence="9">
    <location>
        <begin position="366"/>
        <end position="513"/>
    </location>
</feature>
<feature type="repeat" description="TPR" evidence="8">
    <location>
        <begin position="178"/>
        <end position="211"/>
    </location>
</feature>
<evidence type="ECO:0000256" key="8">
    <source>
        <dbReference type="PROSITE-ProRule" id="PRU00339"/>
    </source>
</evidence>
<dbReference type="EC" id="2.4.1.255" evidence="3"/>
<dbReference type="Gene3D" id="3.40.50.2000">
    <property type="entry name" value="Glycogen Phosphorylase B"/>
    <property type="match status" value="1"/>
</dbReference>
<evidence type="ECO:0000256" key="5">
    <source>
        <dbReference type="ARBA" id="ARBA00022679"/>
    </source>
</evidence>
<dbReference type="Pfam" id="PF13844">
    <property type="entry name" value="Glyco_transf_41"/>
    <property type="match status" value="2"/>
</dbReference>
<evidence type="ECO:0000256" key="4">
    <source>
        <dbReference type="ARBA" id="ARBA00022676"/>
    </source>
</evidence>
<evidence type="ECO:0000256" key="1">
    <source>
        <dbReference type="ARBA" id="ARBA00004922"/>
    </source>
</evidence>
<dbReference type="InterPro" id="IPR019734">
    <property type="entry name" value="TPR_rpt"/>
</dbReference>
<name>A0A941DLK8_9BURK</name>
<dbReference type="InterPro" id="IPR029489">
    <property type="entry name" value="OGT/SEC/SPY_C"/>
</dbReference>
<dbReference type="PANTHER" id="PTHR44835">
    <property type="entry name" value="UDP-N-ACETYLGLUCOSAMINE--PEPTIDE N-ACETYLGLUCOSAMINYLTRANSFERASE SPINDLY-RELATED"/>
    <property type="match status" value="1"/>
</dbReference>
<feature type="domain" description="O-GlcNAc transferase C-terminal" evidence="9">
    <location>
        <begin position="537"/>
        <end position="707"/>
    </location>
</feature>
<evidence type="ECO:0000256" key="6">
    <source>
        <dbReference type="ARBA" id="ARBA00022737"/>
    </source>
</evidence>
<keyword evidence="6" id="KW-0677">Repeat</keyword>
<evidence type="ECO:0000256" key="7">
    <source>
        <dbReference type="ARBA" id="ARBA00022803"/>
    </source>
</evidence>
<evidence type="ECO:0000256" key="2">
    <source>
        <dbReference type="ARBA" id="ARBA00005386"/>
    </source>
</evidence>
<dbReference type="Pfam" id="PF00515">
    <property type="entry name" value="TPR_1"/>
    <property type="match status" value="1"/>
</dbReference>
<accession>A0A941DLK8</accession>
<evidence type="ECO:0000256" key="3">
    <source>
        <dbReference type="ARBA" id="ARBA00011970"/>
    </source>
</evidence>
<dbReference type="Gene3D" id="1.25.40.10">
    <property type="entry name" value="Tetratricopeptide repeat domain"/>
    <property type="match status" value="1"/>
</dbReference>
<protein>
    <recommendedName>
        <fullName evidence="3">protein O-GlcNAc transferase</fullName>
        <ecNumber evidence="3">2.4.1.255</ecNumber>
    </recommendedName>
</protein>
<gene>
    <name evidence="10" type="ORF">KDM89_12850</name>
</gene>
<dbReference type="Proteomes" id="UP000680067">
    <property type="component" value="Unassembled WGS sequence"/>
</dbReference>
<dbReference type="GO" id="GO:0097363">
    <property type="term" value="F:protein O-acetylglucosaminyltransferase activity"/>
    <property type="evidence" value="ECO:0007669"/>
    <property type="project" value="UniProtKB-EC"/>
</dbReference>
<evidence type="ECO:0000313" key="10">
    <source>
        <dbReference type="EMBL" id="MBR7783033.1"/>
    </source>
</evidence>
<feature type="repeat" description="TPR" evidence="8">
    <location>
        <begin position="144"/>
        <end position="177"/>
    </location>
</feature>
<dbReference type="SUPFAM" id="SSF48452">
    <property type="entry name" value="TPR-like"/>
    <property type="match status" value="1"/>
</dbReference>
<keyword evidence="11" id="KW-1185">Reference proteome</keyword>